<evidence type="ECO:0000256" key="2">
    <source>
        <dbReference type="ARBA" id="ARBA00004236"/>
    </source>
</evidence>
<keyword evidence="9" id="KW-0902">Two-component regulatory system</keyword>
<dbReference type="InterPro" id="IPR036890">
    <property type="entry name" value="HATPase_C_sf"/>
</dbReference>
<keyword evidence="10" id="KW-0472">Membrane</keyword>
<evidence type="ECO:0000259" key="12">
    <source>
        <dbReference type="PROSITE" id="PS50885"/>
    </source>
</evidence>
<keyword evidence="5" id="KW-0808">Transferase</keyword>
<dbReference type="InterPro" id="IPR003594">
    <property type="entry name" value="HATPase_dom"/>
</dbReference>
<dbReference type="SMART" id="SM00387">
    <property type="entry name" value="HATPase_c"/>
    <property type="match status" value="1"/>
</dbReference>
<evidence type="ECO:0000256" key="4">
    <source>
        <dbReference type="ARBA" id="ARBA00022553"/>
    </source>
</evidence>
<proteinExistence type="predicted"/>
<dbReference type="Pfam" id="PF02518">
    <property type="entry name" value="HATPase_c"/>
    <property type="match status" value="1"/>
</dbReference>
<dbReference type="Proteomes" id="UP001204000">
    <property type="component" value="Unassembled WGS sequence"/>
</dbReference>
<feature type="transmembrane region" description="Helical" evidence="10">
    <location>
        <begin position="12"/>
        <end position="33"/>
    </location>
</feature>
<evidence type="ECO:0000256" key="3">
    <source>
        <dbReference type="ARBA" id="ARBA00012438"/>
    </source>
</evidence>
<dbReference type="Gene3D" id="1.10.287.130">
    <property type="match status" value="1"/>
</dbReference>
<dbReference type="Gene3D" id="6.10.340.10">
    <property type="match status" value="1"/>
</dbReference>
<feature type="domain" description="Histidine kinase" evidence="11">
    <location>
        <begin position="162"/>
        <end position="364"/>
    </location>
</feature>
<dbReference type="SUPFAM" id="SSF158472">
    <property type="entry name" value="HAMP domain-like"/>
    <property type="match status" value="1"/>
</dbReference>
<dbReference type="EMBL" id="JAMFTQ010000003">
    <property type="protein sequence ID" value="MCP1387438.1"/>
    <property type="molecule type" value="Genomic_DNA"/>
</dbReference>
<gene>
    <name evidence="13" type="ORF">M5J20_04450</name>
</gene>
<dbReference type="EC" id="2.7.13.3" evidence="3"/>
<evidence type="ECO:0000256" key="5">
    <source>
        <dbReference type="ARBA" id="ARBA00022679"/>
    </source>
</evidence>
<dbReference type="SUPFAM" id="SSF55874">
    <property type="entry name" value="ATPase domain of HSP90 chaperone/DNA topoisomerase II/histidine kinase"/>
    <property type="match status" value="1"/>
</dbReference>
<sequence length="364" mass="37389">MRSLSLRARITVMFVLTVLGVGLALIGIVYAYLRLTPVPFQAVLGAEATEGADPSGAPGTAVIDAAVPITQEILRVVLATSLGGLAVLTALSGLIGWWAAGLVIRPLRTIADAAGDITQGNLTRRIEHNGADDEAAELADALNTMLDSLAASIAAQRRFAANASHELNTPITTIQTVADVALADPDASTEDLRAGLTRIREVNARNARTTAALLSLAELEGGAAIAAAPVDMSALCTAISQEHGITYDVAEHVTVTGDRDLLRHAVDNLARNAVQHGEAGTAALSLRPADNSGAAITVVNGGEVLDPAEVAALAEPFARARQRGRRTGGHGLGVALVRAIAAAHGGELELQARPEGGLTATLRL</sequence>
<dbReference type="RefSeq" id="WP_253576798.1">
    <property type="nucleotide sequence ID" value="NZ_JAMFTQ010000003.1"/>
</dbReference>
<dbReference type="PANTHER" id="PTHR45436:SF5">
    <property type="entry name" value="SENSOR HISTIDINE KINASE TRCS"/>
    <property type="match status" value="1"/>
</dbReference>
<dbReference type="PROSITE" id="PS50109">
    <property type="entry name" value="HIS_KIN"/>
    <property type="match status" value="1"/>
</dbReference>
<name>A0ABT1G357_9CORY</name>
<protein>
    <recommendedName>
        <fullName evidence="3">histidine kinase</fullName>
        <ecNumber evidence="3">2.7.13.3</ecNumber>
    </recommendedName>
</protein>
<dbReference type="CDD" id="cd06225">
    <property type="entry name" value="HAMP"/>
    <property type="match status" value="1"/>
</dbReference>
<dbReference type="Pfam" id="PF00512">
    <property type="entry name" value="HisKA"/>
    <property type="match status" value="1"/>
</dbReference>
<feature type="domain" description="HAMP" evidence="12">
    <location>
        <begin position="101"/>
        <end position="154"/>
    </location>
</feature>
<organism evidence="13 14">
    <name type="scientific">Corynebacterium stercoris</name>
    <dbReference type="NCBI Taxonomy" id="2943490"/>
    <lineage>
        <taxon>Bacteria</taxon>
        <taxon>Bacillati</taxon>
        <taxon>Actinomycetota</taxon>
        <taxon>Actinomycetes</taxon>
        <taxon>Mycobacteriales</taxon>
        <taxon>Corynebacteriaceae</taxon>
        <taxon>Corynebacterium</taxon>
    </lineage>
</organism>
<accession>A0ABT1G357</accession>
<comment type="subcellular location">
    <subcellularLocation>
        <location evidence="2">Cell membrane</location>
    </subcellularLocation>
</comment>
<dbReference type="InterPro" id="IPR003661">
    <property type="entry name" value="HisK_dim/P_dom"/>
</dbReference>
<dbReference type="InterPro" id="IPR036097">
    <property type="entry name" value="HisK_dim/P_sf"/>
</dbReference>
<keyword evidence="8 10" id="KW-1133">Transmembrane helix</keyword>
<dbReference type="PANTHER" id="PTHR45436">
    <property type="entry name" value="SENSOR HISTIDINE KINASE YKOH"/>
    <property type="match status" value="1"/>
</dbReference>
<evidence type="ECO:0000256" key="1">
    <source>
        <dbReference type="ARBA" id="ARBA00000085"/>
    </source>
</evidence>
<evidence type="ECO:0000256" key="9">
    <source>
        <dbReference type="ARBA" id="ARBA00023012"/>
    </source>
</evidence>
<evidence type="ECO:0000313" key="14">
    <source>
        <dbReference type="Proteomes" id="UP001204000"/>
    </source>
</evidence>
<dbReference type="GO" id="GO:0016301">
    <property type="term" value="F:kinase activity"/>
    <property type="evidence" value="ECO:0007669"/>
    <property type="project" value="UniProtKB-KW"/>
</dbReference>
<dbReference type="Gene3D" id="3.30.565.10">
    <property type="entry name" value="Histidine kinase-like ATPase, C-terminal domain"/>
    <property type="match status" value="1"/>
</dbReference>
<evidence type="ECO:0000256" key="8">
    <source>
        <dbReference type="ARBA" id="ARBA00022989"/>
    </source>
</evidence>
<evidence type="ECO:0000313" key="13">
    <source>
        <dbReference type="EMBL" id="MCP1387438.1"/>
    </source>
</evidence>
<evidence type="ECO:0000256" key="6">
    <source>
        <dbReference type="ARBA" id="ARBA00022692"/>
    </source>
</evidence>
<dbReference type="InterPro" id="IPR005467">
    <property type="entry name" value="His_kinase_dom"/>
</dbReference>
<dbReference type="SMART" id="SM00388">
    <property type="entry name" value="HisKA"/>
    <property type="match status" value="1"/>
</dbReference>
<dbReference type="PROSITE" id="PS50885">
    <property type="entry name" value="HAMP"/>
    <property type="match status" value="1"/>
</dbReference>
<evidence type="ECO:0000256" key="10">
    <source>
        <dbReference type="SAM" id="Phobius"/>
    </source>
</evidence>
<evidence type="ECO:0000256" key="7">
    <source>
        <dbReference type="ARBA" id="ARBA00022777"/>
    </source>
</evidence>
<dbReference type="Pfam" id="PF00672">
    <property type="entry name" value="HAMP"/>
    <property type="match status" value="1"/>
</dbReference>
<keyword evidence="7 13" id="KW-0418">Kinase</keyword>
<comment type="catalytic activity">
    <reaction evidence="1">
        <text>ATP + protein L-histidine = ADP + protein N-phospho-L-histidine.</text>
        <dbReference type="EC" id="2.7.13.3"/>
    </reaction>
</comment>
<dbReference type="CDD" id="cd00082">
    <property type="entry name" value="HisKA"/>
    <property type="match status" value="1"/>
</dbReference>
<keyword evidence="6 10" id="KW-0812">Transmembrane</keyword>
<dbReference type="SMART" id="SM00304">
    <property type="entry name" value="HAMP"/>
    <property type="match status" value="1"/>
</dbReference>
<dbReference type="InterPro" id="IPR003660">
    <property type="entry name" value="HAMP_dom"/>
</dbReference>
<dbReference type="CDD" id="cd00075">
    <property type="entry name" value="HATPase"/>
    <property type="match status" value="1"/>
</dbReference>
<keyword evidence="4" id="KW-0597">Phosphoprotein</keyword>
<evidence type="ECO:0000259" key="11">
    <source>
        <dbReference type="PROSITE" id="PS50109"/>
    </source>
</evidence>
<dbReference type="SUPFAM" id="SSF47384">
    <property type="entry name" value="Homodimeric domain of signal transducing histidine kinase"/>
    <property type="match status" value="1"/>
</dbReference>
<comment type="caution">
    <text evidence="13">The sequence shown here is derived from an EMBL/GenBank/DDBJ whole genome shotgun (WGS) entry which is preliminary data.</text>
</comment>
<feature type="transmembrane region" description="Helical" evidence="10">
    <location>
        <begin position="76"/>
        <end position="100"/>
    </location>
</feature>
<keyword evidence="14" id="KW-1185">Reference proteome</keyword>
<reference evidence="13" key="1">
    <citation type="submission" date="2022-05" db="EMBL/GenBank/DDBJ databases">
        <title>Corynebacterium sp. TA-R-1 sp. nov., isolated from human feces.</title>
        <authorList>
            <person name="Shamsuzzaman M."/>
            <person name="Dahal R.H."/>
        </authorList>
    </citation>
    <scope>NUCLEOTIDE SEQUENCE</scope>
    <source>
        <strain evidence="13">TA-R-1</strain>
    </source>
</reference>
<dbReference type="InterPro" id="IPR050428">
    <property type="entry name" value="TCS_sensor_his_kinase"/>
</dbReference>